<dbReference type="RefSeq" id="WP_130139580.1">
    <property type="nucleotide sequence ID" value="NZ_SGIT01000001.1"/>
</dbReference>
<dbReference type="Gene3D" id="3.40.50.1980">
    <property type="entry name" value="Nitrogenase molybdenum iron protein domain"/>
    <property type="match status" value="2"/>
</dbReference>
<gene>
    <name evidence="2" type="ORF">EWE74_00445</name>
</gene>
<dbReference type="EMBL" id="SGIT01000001">
    <property type="protein sequence ID" value="RZF61350.1"/>
    <property type="molecule type" value="Genomic_DNA"/>
</dbReference>
<sequence length="285" mass="30807">MKLTVKKYSLMLLLLPLVFLVEAAPKRIITLNSALTETVFALGFGSSIVATDVTSESPAAAAKLPKVSKNRSVSSEGLLRYKPDIVLAIEGEVSRAVIQQLGTAGIKFVAIRQQYSSKGALNFIQDVANALDEEDRGKTLVNTTQKVLQEVELTIKKQSFTKTPKVLFIYARGTGTMSVAGKGSSIDEIIKLAGAQNAVQEFADFKPYTTEALVSANPDIILMFDFGLSSLGGKEAMLKLPGVRLTNAGKNKRIIQMNGPLLINFSSRLPEAIQELHSAMKAVYK</sequence>
<dbReference type="Proteomes" id="UP000292855">
    <property type="component" value="Unassembled WGS sequence"/>
</dbReference>
<dbReference type="OrthoDB" id="9797736at2"/>
<dbReference type="PANTHER" id="PTHR30535:SF4">
    <property type="entry name" value="HEMIN-BINDING PERIPLASMIC PROTEIN HMUT"/>
    <property type="match status" value="1"/>
</dbReference>
<protein>
    <submittedName>
        <fullName evidence="2">Hemin ABC transporter substrate-binding protein</fullName>
    </submittedName>
</protein>
<dbReference type="SUPFAM" id="SSF53807">
    <property type="entry name" value="Helical backbone' metal receptor"/>
    <property type="match status" value="1"/>
</dbReference>
<name>A0A4Q6XMG1_9SPHI</name>
<reference evidence="2 3" key="1">
    <citation type="submission" date="2019-02" db="EMBL/GenBank/DDBJ databases">
        <authorList>
            <person name="Li Y."/>
        </authorList>
    </citation>
    <scope>NUCLEOTIDE SEQUENCE [LARGE SCALE GENOMIC DNA]</scope>
    <source>
        <strain evidence="2 3">30C10-4-7</strain>
    </source>
</reference>
<comment type="caution">
    <text evidence="2">The sequence shown here is derived from an EMBL/GenBank/DDBJ whole genome shotgun (WGS) entry which is preliminary data.</text>
</comment>
<organism evidence="2 3">
    <name type="scientific">Sphingobacterium corticibacterium</name>
    <dbReference type="NCBI Taxonomy" id="2484746"/>
    <lineage>
        <taxon>Bacteria</taxon>
        <taxon>Pseudomonadati</taxon>
        <taxon>Bacteroidota</taxon>
        <taxon>Sphingobacteriia</taxon>
        <taxon>Sphingobacteriales</taxon>
        <taxon>Sphingobacteriaceae</taxon>
        <taxon>Sphingobacterium</taxon>
    </lineage>
</organism>
<dbReference type="Pfam" id="PF01497">
    <property type="entry name" value="Peripla_BP_2"/>
    <property type="match status" value="1"/>
</dbReference>
<dbReference type="PANTHER" id="PTHR30535">
    <property type="entry name" value="VITAMIN B12-BINDING PROTEIN"/>
    <property type="match status" value="1"/>
</dbReference>
<evidence type="ECO:0000313" key="3">
    <source>
        <dbReference type="Proteomes" id="UP000292855"/>
    </source>
</evidence>
<dbReference type="AlphaFoldDB" id="A0A4Q6XMG1"/>
<evidence type="ECO:0000313" key="2">
    <source>
        <dbReference type="EMBL" id="RZF61350.1"/>
    </source>
</evidence>
<feature type="domain" description="Fe/B12 periplasmic-binding" evidence="1">
    <location>
        <begin position="27"/>
        <end position="285"/>
    </location>
</feature>
<dbReference type="InterPro" id="IPR050902">
    <property type="entry name" value="ABC_Transporter_SBP"/>
</dbReference>
<dbReference type="PROSITE" id="PS50983">
    <property type="entry name" value="FE_B12_PBP"/>
    <property type="match status" value="1"/>
</dbReference>
<evidence type="ECO:0000259" key="1">
    <source>
        <dbReference type="PROSITE" id="PS50983"/>
    </source>
</evidence>
<proteinExistence type="predicted"/>
<accession>A0A4Q6XMG1</accession>
<keyword evidence="3" id="KW-1185">Reference proteome</keyword>
<dbReference type="InterPro" id="IPR002491">
    <property type="entry name" value="ABC_transptr_periplasmic_BD"/>
</dbReference>